<name>A0ABD0YHE7_9HEMI</name>
<dbReference type="Gene3D" id="1.10.287.160">
    <property type="entry name" value="HR1 repeat"/>
    <property type="match status" value="1"/>
</dbReference>
<keyword evidence="3" id="KW-1185">Reference proteome</keyword>
<proteinExistence type="predicted"/>
<comment type="caution">
    <text evidence="2">The sequence shown here is derived from an EMBL/GenBank/DDBJ whole genome shotgun (WGS) entry which is preliminary data.</text>
</comment>
<evidence type="ECO:0000313" key="2">
    <source>
        <dbReference type="EMBL" id="KAL1130715.1"/>
    </source>
</evidence>
<accession>A0ABD0YHE7</accession>
<dbReference type="AlphaFoldDB" id="A0ABD0YHE7"/>
<dbReference type="Proteomes" id="UP001558652">
    <property type="component" value="Unassembled WGS sequence"/>
</dbReference>
<dbReference type="EMBL" id="JBFDAA010000007">
    <property type="protein sequence ID" value="KAL1130715.1"/>
    <property type="molecule type" value="Genomic_DNA"/>
</dbReference>
<dbReference type="InterPro" id="IPR036274">
    <property type="entry name" value="HR1_rpt_sf"/>
</dbReference>
<feature type="compositionally biased region" description="Basic and acidic residues" evidence="1">
    <location>
        <begin position="71"/>
        <end position="80"/>
    </location>
</feature>
<evidence type="ECO:0000313" key="3">
    <source>
        <dbReference type="Proteomes" id="UP001558652"/>
    </source>
</evidence>
<feature type="region of interest" description="Disordered" evidence="1">
    <location>
        <begin position="1"/>
        <end position="80"/>
    </location>
</feature>
<protein>
    <submittedName>
        <fullName evidence="2">Uncharacterized protein</fullName>
    </submittedName>
</protein>
<sequence>MRNSLRVFLPGAGVGKNKRVVGTAESAEWRAAPPAPELLVGDSRAEATPGDSGDRRPERSQVTAVTGRPIGHRDMSPLVSGDRRLSAVERRPLALAPPPSPPPKSPTSSARLNFLRLLKLIRAKTSPAAKDRSRSPSLLDDKLERHLEPPALEERVEELRHRLRIEAAVVEGAKNVIRLLQSSSRVADKKALQEVGDNVLGACAWGTSGPGECHSRNSRIPLASCPPSAITGRTSL</sequence>
<reference evidence="2 3" key="1">
    <citation type="submission" date="2024-07" db="EMBL/GenBank/DDBJ databases">
        <title>Chromosome-level genome assembly of the water stick insect Ranatra chinensis (Heteroptera: Nepidae).</title>
        <authorList>
            <person name="Liu X."/>
        </authorList>
    </citation>
    <scope>NUCLEOTIDE SEQUENCE [LARGE SCALE GENOMIC DNA]</scope>
    <source>
        <strain evidence="2">Cailab_2021Rc</strain>
        <tissue evidence="2">Muscle</tissue>
    </source>
</reference>
<organism evidence="2 3">
    <name type="scientific">Ranatra chinensis</name>
    <dbReference type="NCBI Taxonomy" id="642074"/>
    <lineage>
        <taxon>Eukaryota</taxon>
        <taxon>Metazoa</taxon>
        <taxon>Ecdysozoa</taxon>
        <taxon>Arthropoda</taxon>
        <taxon>Hexapoda</taxon>
        <taxon>Insecta</taxon>
        <taxon>Pterygota</taxon>
        <taxon>Neoptera</taxon>
        <taxon>Paraneoptera</taxon>
        <taxon>Hemiptera</taxon>
        <taxon>Heteroptera</taxon>
        <taxon>Panheteroptera</taxon>
        <taxon>Nepomorpha</taxon>
        <taxon>Nepidae</taxon>
        <taxon>Ranatrinae</taxon>
        <taxon>Ranatra</taxon>
    </lineage>
</organism>
<evidence type="ECO:0000256" key="1">
    <source>
        <dbReference type="SAM" id="MobiDB-lite"/>
    </source>
</evidence>
<dbReference type="SUPFAM" id="SSF46585">
    <property type="entry name" value="HR1 repeat"/>
    <property type="match status" value="1"/>
</dbReference>
<gene>
    <name evidence="2" type="ORF">AAG570_011956</name>
</gene>